<accession>A0A6B3N7A2</accession>
<comment type="caution">
    <text evidence="2">The sequence shown here is derived from an EMBL/GenBank/DDBJ whole genome shotgun (WGS) entry which is preliminary data.</text>
</comment>
<dbReference type="EMBL" id="JAAHFQ010000043">
    <property type="protein sequence ID" value="NER26695.1"/>
    <property type="molecule type" value="Genomic_DNA"/>
</dbReference>
<evidence type="ECO:0000313" key="2">
    <source>
        <dbReference type="EMBL" id="NER26695.1"/>
    </source>
</evidence>
<reference evidence="2" key="1">
    <citation type="submission" date="2019-11" db="EMBL/GenBank/DDBJ databases">
        <title>Genomic insights into an expanded diversity of filamentous marine cyanobacteria reveals the extraordinary biosynthetic potential of Moorea and Okeania.</title>
        <authorList>
            <person name="Ferreira Leao T."/>
            <person name="Wang M."/>
            <person name="Moss N."/>
            <person name="Da Silva R."/>
            <person name="Sanders J."/>
            <person name="Nurk S."/>
            <person name="Gurevich A."/>
            <person name="Humphrey G."/>
            <person name="Reher R."/>
            <person name="Zhu Q."/>
            <person name="Belda-Ferre P."/>
            <person name="Glukhov E."/>
            <person name="Rex R."/>
            <person name="Dorrestein P.C."/>
            <person name="Knight R."/>
            <person name="Pevzner P."/>
            <person name="Gerwick W.H."/>
            <person name="Gerwick L."/>
        </authorList>
    </citation>
    <scope>NUCLEOTIDE SEQUENCE</scope>
    <source>
        <strain evidence="2">SIO1C4</strain>
    </source>
</reference>
<proteinExistence type="predicted"/>
<feature type="transmembrane region" description="Helical" evidence="1">
    <location>
        <begin position="12"/>
        <end position="31"/>
    </location>
</feature>
<keyword evidence="1" id="KW-0812">Transmembrane</keyword>
<evidence type="ECO:0000256" key="1">
    <source>
        <dbReference type="SAM" id="Phobius"/>
    </source>
</evidence>
<dbReference type="AlphaFoldDB" id="A0A6B3N7A2"/>
<name>A0A6B3N7A2_9CYAN</name>
<organism evidence="2">
    <name type="scientific">Symploca sp. SIO1C4</name>
    <dbReference type="NCBI Taxonomy" id="2607765"/>
    <lineage>
        <taxon>Bacteria</taxon>
        <taxon>Bacillati</taxon>
        <taxon>Cyanobacteriota</taxon>
        <taxon>Cyanophyceae</taxon>
        <taxon>Coleofasciculales</taxon>
        <taxon>Coleofasciculaceae</taxon>
        <taxon>Symploca</taxon>
    </lineage>
</organism>
<keyword evidence="1" id="KW-1133">Transmembrane helix</keyword>
<protein>
    <submittedName>
        <fullName evidence="2">Uncharacterized protein</fullName>
    </submittedName>
</protein>
<sequence>MSQNEVRVNIFRFFGTVIGIFVICAFAYWGIVDFIQLAQANQRLTQEALSLPERGFRYLSSTEEAHRINIGFDSDYFAKQPRHSLVNVLTKYDFCLDIIYIEFYTCQ</sequence>
<keyword evidence="1" id="KW-0472">Membrane</keyword>
<gene>
    <name evidence="2" type="ORF">F6J89_03450</name>
</gene>